<dbReference type="Pfam" id="PF00903">
    <property type="entry name" value="Glyoxalase"/>
    <property type="match status" value="1"/>
</dbReference>
<dbReference type="RefSeq" id="WP_182299263.1">
    <property type="nucleotide sequence ID" value="NZ_CP041969.1"/>
</dbReference>
<dbReference type="AlphaFoldDB" id="A0A7G5C1E8"/>
<dbReference type="PANTHER" id="PTHR36503:SF3">
    <property type="entry name" value="BLR0126 PROTEIN"/>
    <property type="match status" value="1"/>
</dbReference>
<dbReference type="InterPro" id="IPR004360">
    <property type="entry name" value="Glyas_Fos-R_dOase_dom"/>
</dbReference>
<accession>A0A7G5C1E8</accession>
<evidence type="ECO:0000259" key="1">
    <source>
        <dbReference type="PROSITE" id="PS51819"/>
    </source>
</evidence>
<feature type="domain" description="VOC" evidence="1">
    <location>
        <begin position="4"/>
        <end position="126"/>
    </location>
</feature>
<proteinExistence type="predicted"/>
<dbReference type="PANTHER" id="PTHR36503">
    <property type="entry name" value="BLR2520 PROTEIN"/>
    <property type="match status" value="1"/>
</dbReference>
<sequence length="126" mass="14344">MGIKFDMIGIVAEDMKKALDFYRLLGLEIPESANGDKHVEVNQEGFRLAFDTREIIKDVYGGWKQPSGHRIELAFLCDNRDAVNELYANITGHGYIGYREPWDAFWGQRYAIVQDPDGNLISLFAS</sequence>
<dbReference type="InterPro" id="IPR037523">
    <property type="entry name" value="VOC_core"/>
</dbReference>
<reference evidence="2 3" key="1">
    <citation type="submission" date="2019-07" db="EMBL/GenBank/DDBJ databases">
        <authorList>
            <person name="Kim J.K."/>
            <person name="Cheong H.-M."/>
            <person name="Choi Y."/>
            <person name="Hwang K.J."/>
            <person name="Lee S."/>
            <person name="Choi C."/>
        </authorList>
    </citation>
    <scope>NUCLEOTIDE SEQUENCE [LARGE SCALE GENOMIC DNA]</scope>
    <source>
        <strain evidence="2 3">KS 22</strain>
    </source>
</reference>
<keyword evidence="3" id="KW-1185">Reference proteome</keyword>
<dbReference type="InterPro" id="IPR029068">
    <property type="entry name" value="Glyas_Bleomycin-R_OHBP_Dase"/>
</dbReference>
<dbReference type="Gene3D" id="3.10.180.10">
    <property type="entry name" value="2,3-Dihydroxybiphenyl 1,2-Dioxygenase, domain 1"/>
    <property type="match status" value="1"/>
</dbReference>
<gene>
    <name evidence="2" type="ORF">FPL14_18970</name>
</gene>
<dbReference type="SUPFAM" id="SSF54593">
    <property type="entry name" value="Glyoxalase/Bleomycin resistance protein/Dihydroxybiphenyl dioxygenase"/>
    <property type="match status" value="1"/>
</dbReference>
<organism evidence="2 3">
    <name type="scientific">Cohnella cholangitidis</name>
    <dbReference type="NCBI Taxonomy" id="2598458"/>
    <lineage>
        <taxon>Bacteria</taxon>
        <taxon>Bacillati</taxon>
        <taxon>Bacillota</taxon>
        <taxon>Bacilli</taxon>
        <taxon>Bacillales</taxon>
        <taxon>Paenibacillaceae</taxon>
        <taxon>Cohnella</taxon>
    </lineage>
</organism>
<dbReference type="PROSITE" id="PS51819">
    <property type="entry name" value="VOC"/>
    <property type="match status" value="1"/>
</dbReference>
<dbReference type="KEGG" id="cchl:FPL14_18970"/>
<evidence type="ECO:0000313" key="2">
    <source>
        <dbReference type="EMBL" id="QMV43032.1"/>
    </source>
</evidence>
<protein>
    <submittedName>
        <fullName evidence="2">Glyoxalase</fullName>
    </submittedName>
</protein>
<name>A0A7G5C1E8_9BACL</name>
<dbReference type="EMBL" id="CP041969">
    <property type="protein sequence ID" value="QMV43032.1"/>
    <property type="molecule type" value="Genomic_DNA"/>
</dbReference>
<dbReference type="Proteomes" id="UP000515679">
    <property type="component" value="Chromosome"/>
</dbReference>
<evidence type="ECO:0000313" key="3">
    <source>
        <dbReference type="Proteomes" id="UP000515679"/>
    </source>
</evidence>